<dbReference type="EMBL" id="CM031812">
    <property type="protein sequence ID" value="KAG6658381.1"/>
    <property type="molecule type" value="Genomic_DNA"/>
</dbReference>
<gene>
    <name evidence="1" type="ORF">CIPAW_04G156900</name>
</gene>
<evidence type="ECO:0000313" key="2">
    <source>
        <dbReference type="Proteomes" id="UP000811609"/>
    </source>
</evidence>
<protein>
    <submittedName>
        <fullName evidence="1">Uncharacterized protein</fullName>
    </submittedName>
</protein>
<sequence>MWQEVTAHPPISEGDLYLPSPAVEIIPSKTAHRYKYAGENVDLHGLNMFKGRVSVANIIGFNGLEMISSKPDGGYLTPVFIFM</sequence>
<keyword evidence="2" id="KW-1185">Reference proteome</keyword>
<evidence type="ECO:0000313" key="1">
    <source>
        <dbReference type="EMBL" id="KAG6658381.1"/>
    </source>
</evidence>
<proteinExistence type="predicted"/>
<comment type="caution">
    <text evidence="1">The sequence shown here is derived from an EMBL/GenBank/DDBJ whole genome shotgun (WGS) entry which is preliminary data.</text>
</comment>
<accession>A0A8T1QWT7</accession>
<name>A0A8T1QWT7_CARIL</name>
<dbReference type="AlphaFoldDB" id="A0A8T1QWT7"/>
<dbReference type="Proteomes" id="UP000811609">
    <property type="component" value="Chromosome 4"/>
</dbReference>
<organism evidence="1 2">
    <name type="scientific">Carya illinoinensis</name>
    <name type="common">Pecan</name>
    <dbReference type="NCBI Taxonomy" id="32201"/>
    <lineage>
        <taxon>Eukaryota</taxon>
        <taxon>Viridiplantae</taxon>
        <taxon>Streptophyta</taxon>
        <taxon>Embryophyta</taxon>
        <taxon>Tracheophyta</taxon>
        <taxon>Spermatophyta</taxon>
        <taxon>Magnoliopsida</taxon>
        <taxon>eudicotyledons</taxon>
        <taxon>Gunneridae</taxon>
        <taxon>Pentapetalae</taxon>
        <taxon>rosids</taxon>
        <taxon>fabids</taxon>
        <taxon>Fagales</taxon>
        <taxon>Juglandaceae</taxon>
        <taxon>Carya</taxon>
    </lineage>
</organism>
<reference evidence="1" key="1">
    <citation type="submission" date="2020-12" db="EMBL/GenBank/DDBJ databases">
        <title>WGS assembly of Carya illinoinensis cv. Pawnee.</title>
        <authorList>
            <person name="Platts A."/>
            <person name="Shu S."/>
            <person name="Wright S."/>
            <person name="Barry K."/>
            <person name="Edger P."/>
            <person name="Pires J.C."/>
            <person name="Schmutz J."/>
        </authorList>
    </citation>
    <scope>NUCLEOTIDE SEQUENCE</scope>
    <source>
        <tissue evidence="1">Leaf</tissue>
    </source>
</reference>